<evidence type="ECO:0000313" key="4">
    <source>
        <dbReference type="EMBL" id="RKO88760.1"/>
    </source>
</evidence>
<feature type="region of interest" description="Disordered" evidence="2">
    <location>
        <begin position="127"/>
        <end position="207"/>
    </location>
</feature>
<dbReference type="AlphaFoldDB" id="A0A4P9WCW6"/>
<evidence type="ECO:0000259" key="3">
    <source>
        <dbReference type="SMART" id="SM01408"/>
    </source>
</evidence>
<feature type="non-terminal residue" evidence="4">
    <location>
        <position position="223"/>
    </location>
</feature>
<dbReference type="InterPro" id="IPR028651">
    <property type="entry name" value="ING_fam"/>
</dbReference>
<dbReference type="SMART" id="SM01408">
    <property type="entry name" value="ING"/>
    <property type="match status" value="1"/>
</dbReference>
<dbReference type="GO" id="GO:0006325">
    <property type="term" value="P:chromatin organization"/>
    <property type="evidence" value="ECO:0007669"/>
    <property type="project" value="UniProtKB-KW"/>
</dbReference>
<dbReference type="CDD" id="cd16859">
    <property type="entry name" value="ING_ING4_5"/>
    <property type="match status" value="1"/>
</dbReference>
<dbReference type="OrthoDB" id="5411773at2759"/>
<evidence type="ECO:0000256" key="2">
    <source>
        <dbReference type="SAM" id="MobiDB-lite"/>
    </source>
</evidence>
<keyword evidence="1" id="KW-0156">Chromatin regulator</keyword>
<dbReference type="Gene3D" id="6.10.140.1740">
    <property type="match status" value="1"/>
</dbReference>
<name>A0A4P9WCW6_9FUNG</name>
<feature type="compositionally biased region" description="Basic and acidic residues" evidence="2">
    <location>
        <begin position="186"/>
        <end position="197"/>
    </location>
</feature>
<dbReference type="PANTHER" id="PTHR10333">
    <property type="entry name" value="INHIBITOR OF GROWTH PROTEIN"/>
    <property type="match status" value="1"/>
</dbReference>
<gene>
    <name evidence="4" type="ORF">BDK51DRAFT_27464</name>
</gene>
<dbReference type="Pfam" id="PF12998">
    <property type="entry name" value="ING"/>
    <property type="match status" value="1"/>
</dbReference>
<accession>A0A4P9WCW6</accession>
<dbReference type="Proteomes" id="UP000269721">
    <property type="component" value="Unassembled WGS sequence"/>
</dbReference>
<sequence length="223" mass="23766">MSTSAAAQQANAAASLLYLEDYLDIEAIGKLEQDTTKFLETVRVVSQAERVKMLETIAAAFKDTLKYGEEKVALASQTYDMVDRHIRRLDDDLAKFEKEQMTGPKMIGGSALTPLAGGGSVGANGIAGSASAGGGRDDEGATTNDKKRKAARMTEEKDASADPFKEPPPKKIAGLKHSSQKKAGNGKKDSKASKAEIDTLDLPIDPNEPTYCFCGQVSFGDMI</sequence>
<dbReference type="InterPro" id="IPR024610">
    <property type="entry name" value="ING_N_histone-binding"/>
</dbReference>
<organism evidence="4 5">
    <name type="scientific">Blyttiomyces helicus</name>
    <dbReference type="NCBI Taxonomy" id="388810"/>
    <lineage>
        <taxon>Eukaryota</taxon>
        <taxon>Fungi</taxon>
        <taxon>Fungi incertae sedis</taxon>
        <taxon>Chytridiomycota</taxon>
        <taxon>Chytridiomycota incertae sedis</taxon>
        <taxon>Chytridiomycetes</taxon>
        <taxon>Chytridiomycetes incertae sedis</taxon>
        <taxon>Blyttiomyces</taxon>
    </lineage>
</organism>
<dbReference type="EMBL" id="KZ996497">
    <property type="protein sequence ID" value="RKO88760.1"/>
    <property type="molecule type" value="Genomic_DNA"/>
</dbReference>
<feature type="domain" description="Inhibitor of growth protein N-terminal histone-binding" evidence="3">
    <location>
        <begin position="18"/>
        <end position="96"/>
    </location>
</feature>
<keyword evidence="5" id="KW-1185">Reference proteome</keyword>
<reference evidence="5" key="1">
    <citation type="journal article" date="2018" name="Nat. Microbiol.">
        <title>Leveraging single-cell genomics to expand the fungal tree of life.</title>
        <authorList>
            <person name="Ahrendt S.R."/>
            <person name="Quandt C.A."/>
            <person name="Ciobanu D."/>
            <person name="Clum A."/>
            <person name="Salamov A."/>
            <person name="Andreopoulos B."/>
            <person name="Cheng J.F."/>
            <person name="Woyke T."/>
            <person name="Pelin A."/>
            <person name="Henrissat B."/>
            <person name="Reynolds N.K."/>
            <person name="Benny G.L."/>
            <person name="Smith M.E."/>
            <person name="James T.Y."/>
            <person name="Grigoriev I.V."/>
        </authorList>
    </citation>
    <scope>NUCLEOTIDE SEQUENCE [LARGE SCALE GENOMIC DNA]</scope>
</reference>
<protein>
    <recommendedName>
        <fullName evidence="3">Inhibitor of growth protein N-terminal histone-binding domain-containing protein</fullName>
    </recommendedName>
</protein>
<evidence type="ECO:0000256" key="1">
    <source>
        <dbReference type="ARBA" id="ARBA00022853"/>
    </source>
</evidence>
<proteinExistence type="predicted"/>
<evidence type="ECO:0000313" key="5">
    <source>
        <dbReference type="Proteomes" id="UP000269721"/>
    </source>
</evidence>
<dbReference type="PANTHER" id="PTHR10333:SF42">
    <property type="entry name" value="INHIBITOR OF GROWTH PROTEIN 5"/>
    <property type="match status" value="1"/>
</dbReference>
<feature type="compositionally biased region" description="Basic and acidic residues" evidence="2">
    <location>
        <begin position="152"/>
        <end position="169"/>
    </location>
</feature>